<dbReference type="OrthoDB" id="1913277at2759"/>
<gene>
    <name evidence="7" type="ORF">D9Q98_009560</name>
</gene>
<proteinExistence type="predicted"/>
<reference evidence="7" key="2">
    <citation type="submission" date="2020-11" db="EMBL/GenBank/DDBJ databases">
        <authorList>
            <person name="Cecchin M."/>
            <person name="Marcolungo L."/>
            <person name="Rossato M."/>
            <person name="Girolomoni L."/>
            <person name="Cosentino E."/>
            <person name="Cuine S."/>
            <person name="Li-Beisson Y."/>
            <person name="Delledonne M."/>
            <person name="Ballottari M."/>
        </authorList>
    </citation>
    <scope>NUCLEOTIDE SEQUENCE</scope>
    <source>
        <strain evidence="7">211/11P</strain>
        <tissue evidence="7">Whole cell</tissue>
    </source>
</reference>
<evidence type="ECO:0000256" key="2">
    <source>
        <dbReference type="ARBA" id="ARBA00022692"/>
    </source>
</evidence>
<feature type="transmembrane region" description="Helical" evidence="6">
    <location>
        <begin position="97"/>
        <end position="115"/>
    </location>
</feature>
<evidence type="ECO:0000256" key="4">
    <source>
        <dbReference type="ARBA" id="ARBA00023136"/>
    </source>
</evidence>
<name>A0A9D4TFH2_CHLVU</name>
<dbReference type="InterPro" id="IPR039175">
    <property type="entry name" value="TIM22"/>
</dbReference>
<evidence type="ECO:0000313" key="8">
    <source>
        <dbReference type="Proteomes" id="UP001055712"/>
    </source>
</evidence>
<comment type="caution">
    <text evidence="7">The sequence shown here is derived from an EMBL/GenBank/DDBJ whole genome shotgun (WGS) entry which is preliminary data.</text>
</comment>
<organism evidence="7 8">
    <name type="scientific">Chlorella vulgaris</name>
    <name type="common">Green alga</name>
    <dbReference type="NCBI Taxonomy" id="3077"/>
    <lineage>
        <taxon>Eukaryota</taxon>
        <taxon>Viridiplantae</taxon>
        <taxon>Chlorophyta</taxon>
        <taxon>core chlorophytes</taxon>
        <taxon>Trebouxiophyceae</taxon>
        <taxon>Chlorellales</taxon>
        <taxon>Chlorellaceae</taxon>
        <taxon>Chlorella clade</taxon>
        <taxon>Chlorella</taxon>
    </lineage>
</organism>
<evidence type="ECO:0000256" key="6">
    <source>
        <dbReference type="SAM" id="Phobius"/>
    </source>
</evidence>
<dbReference type="GO" id="GO:0042721">
    <property type="term" value="C:TIM22 mitochondrial import inner membrane insertion complex"/>
    <property type="evidence" value="ECO:0007669"/>
    <property type="project" value="InterPro"/>
</dbReference>
<keyword evidence="2 6" id="KW-0812">Transmembrane</keyword>
<accession>A0A9D4TFH2</accession>
<sequence>MAKGGAKAKAGESAPADAAPAVMDLRMDASNPAAPRELTAQSADQAGFQTPCTVTGLMAGLSGGSLGYVFGFGGYWMRNIRGGGVWKTSLAEGWASASTFAIMGGLYAAVNCFMLRLRKTNDAWNGAASGCATGLALGWKQGPLGALQSCGMLGVFSYFIDSMGGGVAEAATVAGGGGSLSRGSSKGRSSGSSAGSSGVQQLPWWQQGPQQCRGAVESLLSPALPLLAAVAPCSFGASSSQEGGCAVVRRRR</sequence>
<dbReference type="Proteomes" id="UP001055712">
    <property type="component" value="Unassembled WGS sequence"/>
</dbReference>
<protein>
    <recommendedName>
        <fullName evidence="9">Mitochondrial import inner membrane translocase subunit TIM22</fullName>
    </recommendedName>
</protein>
<dbReference type="PANTHER" id="PTHR14110">
    <property type="entry name" value="MITOCHONDRIAL IMPORT INNER MEMBRANE TRANSLOCASE SUBUNIT TIM22"/>
    <property type="match status" value="1"/>
</dbReference>
<feature type="region of interest" description="Disordered" evidence="5">
    <location>
        <begin position="179"/>
        <end position="200"/>
    </location>
</feature>
<keyword evidence="3 6" id="KW-1133">Transmembrane helix</keyword>
<dbReference type="GO" id="GO:0045039">
    <property type="term" value="P:protein insertion into mitochondrial inner membrane"/>
    <property type="evidence" value="ECO:0007669"/>
    <property type="project" value="InterPro"/>
</dbReference>
<comment type="subcellular location">
    <subcellularLocation>
        <location evidence="1">Membrane</location>
        <topology evidence="1">Multi-pass membrane protein</topology>
    </subcellularLocation>
</comment>
<dbReference type="GO" id="GO:0030943">
    <property type="term" value="F:mitochondrion targeting sequence binding"/>
    <property type="evidence" value="ECO:0007669"/>
    <property type="project" value="TreeGrafter"/>
</dbReference>
<keyword evidence="4 6" id="KW-0472">Membrane</keyword>
<dbReference type="Pfam" id="PF02466">
    <property type="entry name" value="Tim17"/>
    <property type="match status" value="1"/>
</dbReference>
<evidence type="ECO:0000256" key="3">
    <source>
        <dbReference type="ARBA" id="ARBA00022989"/>
    </source>
</evidence>
<dbReference type="GO" id="GO:0008320">
    <property type="term" value="F:protein transmembrane transporter activity"/>
    <property type="evidence" value="ECO:0007669"/>
    <property type="project" value="TreeGrafter"/>
</dbReference>
<keyword evidence="8" id="KW-1185">Reference proteome</keyword>
<feature type="compositionally biased region" description="Low complexity" evidence="5">
    <location>
        <begin position="181"/>
        <end position="200"/>
    </location>
</feature>
<feature type="transmembrane region" description="Helical" evidence="6">
    <location>
        <begin position="57"/>
        <end position="77"/>
    </location>
</feature>
<evidence type="ECO:0008006" key="9">
    <source>
        <dbReference type="Google" id="ProtNLM"/>
    </source>
</evidence>
<dbReference type="EMBL" id="SIDB01000013">
    <property type="protein sequence ID" value="KAI3424204.1"/>
    <property type="molecule type" value="Genomic_DNA"/>
</dbReference>
<dbReference type="PANTHER" id="PTHR14110:SF1">
    <property type="entry name" value="CHLOROPLASTIC IMPORT INNER MEMBRANE TRANSLOCASE SUBUNIT TIM22-2-RELATED"/>
    <property type="match status" value="1"/>
</dbReference>
<dbReference type="AlphaFoldDB" id="A0A9D4TFH2"/>
<reference evidence="7" key="1">
    <citation type="journal article" date="2019" name="Plant J.">
        <title>Chlorella vulgaris genome assembly and annotation reveals the molecular basis for metabolic acclimation to high light conditions.</title>
        <authorList>
            <person name="Cecchin M."/>
            <person name="Marcolungo L."/>
            <person name="Rossato M."/>
            <person name="Girolomoni L."/>
            <person name="Cosentino E."/>
            <person name="Cuine S."/>
            <person name="Li-Beisson Y."/>
            <person name="Delledonne M."/>
            <person name="Ballottari M."/>
        </authorList>
    </citation>
    <scope>NUCLEOTIDE SEQUENCE</scope>
    <source>
        <strain evidence="7">211/11P</strain>
    </source>
</reference>
<evidence type="ECO:0000256" key="5">
    <source>
        <dbReference type="SAM" id="MobiDB-lite"/>
    </source>
</evidence>
<evidence type="ECO:0000256" key="1">
    <source>
        <dbReference type="ARBA" id="ARBA00004141"/>
    </source>
</evidence>
<evidence type="ECO:0000313" key="7">
    <source>
        <dbReference type="EMBL" id="KAI3424204.1"/>
    </source>
</evidence>